<proteinExistence type="inferred from homology"/>
<evidence type="ECO:0000256" key="6">
    <source>
        <dbReference type="ARBA" id="ARBA00022692"/>
    </source>
</evidence>
<reference evidence="12 13" key="1">
    <citation type="submission" date="2016-11" db="EMBL/GenBank/DDBJ databases">
        <authorList>
            <person name="Jaros S."/>
            <person name="Januszkiewicz K."/>
            <person name="Wedrychowicz H."/>
        </authorList>
    </citation>
    <scope>NUCLEOTIDE SEQUENCE [LARGE SCALE GENOMIC DNA]</scope>
    <source>
        <strain evidence="12 13">CGMCC 1.10681</strain>
    </source>
</reference>
<keyword evidence="4 10" id="KW-1003">Cell membrane</keyword>
<keyword evidence="12" id="KW-0966">Cell projection</keyword>
<dbReference type="AlphaFoldDB" id="A0A1M7PHQ9"/>
<evidence type="ECO:0000256" key="3">
    <source>
        <dbReference type="ARBA" id="ARBA00008281"/>
    </source>
</evidence>
<organism evidence="12 13">
    <name type="scientific">Gracilibacillus kekensis</name>
    <dbReference type="NCBI Taxonomy" id="1027249"/>
    <lineage>
        <taxon>Bacteria</taxon>
        <taxon>Bacillati</taxon>
        <taxon>Bacillota</taxon>
        <taxon>Bacilli</taxon>
        <taxon>Bacillales</taxon>
        <taxon>Bacillaceae</taxon>
        <taxon>Gracilibacillus</taxon>
    </lineage>
</organism>
<keyword evidence="13" id="KW-1185">Reference proteome</keyword>
<sequence length="138" mass="15737">MNPKLVKILVAVLLVITIAGAITLYFLLNNTSNDNETMTLDEMVKYSYTTEEIRTDLNDGNFVLIQFQFITNSKDALNEIEKREFQVKNVFIKQSVDLTATDLQENLTEIEDNMQNAINEKMTEGKIVDVLITSKVIQ</sequence>
<dbReference type="GO" id="GO:0006935">
    <property type="term" value="P:chemotaxis"/>
    <property type="evidence" value="ECO:0007669"/>
    <property type="project" value="UniProtKB-KW"/>
</dbReference>
<evidence type="ECO:0000256" key="1">
    <source>
        <dbReference type="ARBA" id="ARBA00002254"/>
    </source>
</evidence>
<keyword evidence="9 10" id="KW-0472">Membrane</keyword>
<name>A0A1M7PHQ9_9BACI</name>
<gene>
    <name evidence="12" type="ORF">SAMN05216179_2185</name>
</gene>
<evidence type="ECO:0000256" key="9">
    <source>
        <dbReference type="ARBA" id="ARBA00023136"/>
    </source>
</evidence>
<evidence type="ECO:0000256" key="2">
    <source>
        <dbReference type="ARBA" id="ARBA00004162"/>
    </source>
</evidence>
<feature type="transmembrane region" description="Helical" evidence="10">
    <location>
        <begin position="6"/>
        <end position="28"/>
    </location>
</feature>
<dbReference type="RefSeq" id="WP_073201886.1">
    <property type="nucleotide sequence ID" value="NZ_FRCZ01000004.1"/>
</dbReference>
<dbReference type="Proteomes" id="UP000184184">
    <property type="component" value="Unassembled WGS sequence"/>
</dbReference>
<keyword evidence="12" id="KW-0282">Flagellum</keyword>
<dbReference type="GO" id="GO:0009425">
    <property type="term" value="C:bacterial-type flagellum basal body"/>
    <property type="evidence" value="ECO:0007669"/>
    <property type="project" value="InterPro"/>
</dbReference>
<evidence type="ECO:0000256" key="7">
    <source>
        <dbReference type="ARBA" id="ARBA00022779"/>
    </source>
</evidence>
<evidence type="ECO:0000313" key="12">
    <source>
        <dbReference type="EMBL" id="SHN16285.1"/>
    </source>
</evidence>
<dbReference type="Pfam" id="PF03748">
    <property type="entry name" value="FliL"/>
    <property type="match status" value="1"/>
</dbReference>
<accession>A0A1M7PHQ9</accession>
<keyword evidence="11" id="KW-0175">Coiled coil</keyword>
<evidence type="ECO:0000256" key="4">
    <source>
        <dbReference type="ARBA" id="ARBA00022475"/>
    </source>
</evidence>
<keyword evidence="12" id="KW-0969">Cilium</keyword>
<evidence type="ECO:0000256" key="11">
    <source>
        <dbReference type="SAM" id="Coils"/>
    </source>
</evidence>
<evidence type="ECO:0000256" key="8">
    <source>
        <dbReference type="ARBA" id="ARBA00022989"/>
    </source>
</evidence>
<keyword evidence="7 10" id="KW-0283">Flagellar rotation</keyword>
<evidence type="ECO:0000313" key="13">
    <source>
        <dbReference type="Proteomes" id="UP000184184"/>
    </source>
</evidence>
<comment type="subcellular location">
    <subcellularLocation>
        <location evidence="2">Cell membrane</location>
        <topology evidence="2">Single-pass membrane protein</topology>
    </subcellularLocation>
</comment>
<keyword evidence="5 10" id="KW-0145">Chemotaxis</keyword>
<comment type="similarity">
    <text evidence="3 10">Belongs to the FliL family.</text>
</comment>
<dbReference type="GO" id="GO:0071973">
    <property type="term" value="P:bacterial-type flagellum-dependent cell motility"/>
    <property type="evidence" value="ECO:0007669"/>
    <property type="project" value="InterPro"/>
</dbReference>
<protein>
    <recommendedName>
        <fullName evidence="10">Flagellar protein FliL</fullName>
    </recommendedName>
</protein>
<feature type="coiled-coil region" evidence="11">
    <location>
        <begin position="93"/>
        <end position="120"/>
    </location>
</feature>
<dbReference type="STRING" id="1027249.SAMN05216179_2185"/>
<keyword evidence="8 10" id="KW-1133">Transmembrane helix</keyword>
<comment type="function">
    <text evidence="1 10">Controls the rotational direction of flagella during chemotaxis.</text>
</comment>
<evidence type="ECO:0000256" key="10">
    <source>
        <dbReference type="RuleBase" id="RU364125"/>
    </source>
</evidence>
<evidence type="ECO:0000256" key="5">
    <source>
        <dbReference type="ARBA" id="ARBA00022500"/>
    </source>
</evidence>
<dbReference type="OrthoDB" id="2381796at2"/>
<dbReference type="GO" id="GO:0005886">
    <property type="term" value="C:plasma membrane"/>
    <property type="evidence" value="ECO:0007669"/>
    <property type="project" value="UniProtKB-SubCell"/>
</dbReference>
<dbReference type="EMBL" id="FRCZ01000004">
    <property type="protein sequence ID" value="SHN16285.1"/>
    <property type="molecule type" value="Genomic_DNA"/>
</dbReference>
<keyword evidence="6 10" id="KW-0812">Transmembrane</keyword>
<dbReference type="InterPro" id="IPR005503">
    <property type="entry name" value="FliL"/>
</dbReference>